<dbReference type="EC" id="3.1.3.18" evidence="4"/>
<keyword evidence="6" id="KW-1185">Reference proteome</keyword>
<sequence length="235" mass="26192">MLSKIKSSYTSRFGVFIFDYDGTLAATRTAVIKCFSQTLRERFATIPMETIEAVIASGGLLEDAFARLMPGFTNTDIRNCVSRYREIYIEIDQETTVLFEGVKETLTALHREGRKIVVLSNKGRVSLETGLERFNLTHLITAILPADQNEPTKPNPEVFFRRVRPLFGGIPLSSFIMIGDTFADIAFARASNIASCWVSYGYGDAIQCLSMRPDFVIGSLRELLPSGRHASTLNC</sequence>
<reference evidence="5 6" key="1">
    <citation type="submission" date="2018-06" db="EMBL/GenBank/DDBJ databases">
        <title>Genomic Encyclopedia of Type Strains, Phase III (KMG-III): the genomes of soil and plant-associated and newly described type strains.</title>
        <authorList>
            <person name="Whitman W."/>
        </authorList>
    </citation>
    <scope>NUCLEOTIDE SEQUENCE [LARGE SCALE GENOMIC DNA]</scope>
    <source>
        <strain evidence="5 6">ORS 1419</strain>
    </source>
</reference>
<dbReference type="SFLD" id="SFLDS00003">
    <property type="entry name" value="Haloacid_Dehalogenase"/>
    <property type="match status" value="1"/>
</dbReference>
<dbReference type="Gene3D" id="1.10.150.240">
    <property type="entry name" value="Putative phosphatase, domain 2"/>
    <property type="match status" value="1"/>
</dbReference>
<gene>
    <name evidence="5" type="ORF">C7477_12151</name>
</gene>
<dbReference type="InterPro" id="IPR050155">
    <property type="entry name" value="HAD-like_hydrolase_sf"/>
</dbReference>
<comment type="similarity">
    <text evidence="3">Belongs to the HAD-like hydrolase superfamily. CbbY/CbbZ/Gph/YieH family.</text>
</comment>
<comment type="catalytic activity">
    <reaction evidence="1">
        <text>2-phosphoglycolate + H2O = glycolate + phosphate</text>
        <dbReference type="Rhea" id="RHEA:14369"/>
        <dbReference type="ChEBI" id="CHEBI:15377"/>
        <dbReference type="ChEBI" id="CHEBI:29805"/>
        <dbReference type="ChEBI" id="CHEBI:43474"/>
        <dbReference type="ChEBI" id="CHEBI:58033"/>
        <dbReference type="EC" id="3.1.3.18"/>
    </reaction>
</comment>
<evidence type="ECO:0000256" key="3">
    <source>
        <dbReference type="ARBA" id="ARBA00006171"/>
    </source>
</evidence>
<dbReference type="Proteomes" id="UP000247454">
    <property type="component" value="Unassembled WGS sequence"/>
</dbReference>
<dbReference type="Pfam" id="PF13419">
    <property type="entry name" value="HAD_2"/>
    <property type="match status" value="1"/>
</dbReference>
<dbReference type="Gene3D" id="3.40.50.1000">
    <property type="entry name" value="HAD superfamily/HAD-like"/>
    <property type="match status" value="1"/>
</dbReference>
<name>A0A318T7Z6_9HYPH</name>
<dbReference type="OrthoDB" id="9793014at2"/>
<dbReference type="GO" id="GO:0008967">
    <property type="term" value="F:phosphoglycolate phosphatase activity"/>
    <property type="evidence" value="ECO:0007669"/>
    <property type="project" value="UniProtKB-EC"/>
</dbReference>
<dbReference type="EMBL" id="QJTF01000021">
    <property type="protein sequence ID" value="PYE86686.1"/>
    <property type="molecule type" value="Genomic_DNA"/>
</dbReference>
<proteinExistence type="inferred from homology"/>
<evidence type="ECO:0000256" key="1">
    <source>
        <dbReference type="ARBA" id="ARBA00000830"/>
    </source>
</evidence>
<dbReference type="AlphaFoldDB" id="A0A318T7Z6"/>
<dbReference type="InterPro" id="IPR023198">
    <property type="entry name" value="PGP-like_dom2"/>
</dbReference>
<comment type="pathway">
    <text evidence="2">Organic acid metabolism; glycolate biosynthesis; glycolate from 2-phosphoglycolate: step 1/1.</text>
</comment>
<dbReference type="PANTHER" id="PTHR43434:SF1">
    <property type="entry name" value="PHOSPHOGLYCOLATE PHOSPHATASE"/>
    <property type="match status" value="1"/>
</dbReference>
<dbReference type="SUPFAM" id="SSF56784">
    <property type="entry name" value="HAD-like"/>
    <property type="match status" value="1"/>
</dbReference>
<accession>A0A318T7Z6</accession>
<evidence type="ECO:0000256" key="2">
    <source>
        <dbReference type="ARBA" id="ARBA00004818"/>
    </source>
</evidence>
<dbReference type="InterPro" id="IPR041492">
    <property type="entry name" value="HAD_2"/>
</dbReference>
<dbReference type="RefSeq" id="WP_110753757.1">
    <property type="nucleotide sequence ID" value="NZ_QJTF01000021.1"/>
</dbReference>
<dbReference type="InterPro" id="IPR036412">
    <property type="entry name" value="HAD-like_sf"/>
</dbReference>
<dbReference type="SFLD" id="SFLDG01129">
    <property type="entry name" value="C1.5:_HAD__Beta-PGM__Phosphata"/>
    <property type="match status" value="1"/>
</dbReference>
<dbReference type="GO" id="GO:0006281">
    <property type="term" value="P:DNA repair"/>
    <property type="evidence" value="ECO:0007669"/>
    <property type="project" value="TreeGrafter"/>
</dbReference>
<organism evidence="5 6">
    <name type="scientific">Phyllobacterium leguminum</name>
    <dbReference type="NCBI Taxonomy" id="314237"/>
    <lineage>
        <taxon>Bacteria</taxon>
        <taxon>Pseudomonadati</taxon>
        <taxon>Pseudomonadota</taxon>
        <taxon>Alphaproteobacteria</taxon>
        <taxon>Hyphomicrobiales</taxon>
        <taxon>Phyllobacteriaceae</taxon>
        <taxon>Phyllobacterium</taxon>
    </lineage>
</organism>
<dbReference type="InterPro" id="IPR023214">
    <property type="entry name" value="HAD_sf"/>
</dbReference>
<comment type="caution">
    <text evidence="5">The sequence shown here is derived from an EMBL/GenBank/DDBJ whole genome shotgun (WGS) entry which is preliminary data.</text>
</comment>
<evidence type="ECO:0000313" key="6">
    <source>
        <dbReference type="Proteomes" id="UP000247454"/>
    </source>
</evidence>
<evidence type="ECO:0000313" key="5">
    <source>
        <dbReference type="EMBL" id="PYE86686.1"/>
    </source>
</evidence>
<protein>
    <recommendedName>
        <fullName evidence="4">phosphoglycolate phosphatase</fullName>
        <ecNumber evidence="4">3.1.3.18</ecNumber>
    </recommendedName>
</protein>
<dbReference type="PANTHER" id="PTHR43434">
    <property type="entry name" value="PHOSPHOGLYCOLATE PHOSPHATASE"/>
    <property type="match status" value="1"/>
</dbReference>
<evidence type="ECO:0000256" key="4">
    <source>
        <dbReference type="ARBA" id="ARBA00013078"/>
    </source>
</evidence>